<feature type="non-terminal residue" evidence="5">
    <location>
        <position position="1"/>
    </location>
</feature>
<reference evidence="5 6" key="1">
    <citation type="submission" date="2014-04" db="EMBL/GenBank/DDBJ databases">
        <authorList>
            <consortium name="DOE Joint Genome Institute"/>
            <person name="Kuo A."/>
            <person name="Kohler A."/>
            <person name="Nagy L.G."/>
            <person name="Floudas D."/>
            <person name="Copeland A."/>
            <person name="Barry K.W."/>
            <person name="Cichocki N."/>
            <person name="Veneault-Fourrey C."/>
            <person name="LaButti K."/>
            <person name="Lindquist E.A."/>
            <person name="Lipzen A."/>
            <person name="Lundell T."/>
            <person name="Morin E."/>
            <person name="Murat C."/>
            <person name="Sun H."/>
            <person name="Tunlid A."/>
            <person name="Henrissat B."/>
            <person name="Grigoriev I.V."/>
            <person name="Hibbett D.S."/>
            <person name="Martin F."/>
            <person name="Nordberg H.P."/>
            <person name="Cantor M.N."/>
            <person name="Hua S.X."/>
        </authorList>
    </citation>
    <scope>NUCLEOTIDE SEQUENCE [LARGE SCALE GENOMIC DNA]</scope>
    <source>
        <strain evidence="5 6">Foug A</strain>
    </source>
</reference>
<dbReference type="InterPro" id="IPR004166">
    <property type="entry name" value="a-kinase_dom"/>
</dbReference>
<feature type="domain" description="Alpha-type protein kinase" evidence="4">
    <location>
        <begin position="1"/>
        <end position="55"/>
    </location>
</feature>
<dbReference type="AlphaFoldDB" id="A0A0C2ZGA3"/>
<dbReference type="InParanoid" id="A0A0C2ZGA3"/>
<gene>
    <name evidence="5" type="ORF">SCLCIDRAFT_90261</name>
</gene>
<dbReference type="HOGENOM" id="CLU_079696_0_0_1"/>
<keyword evidence="6" id="KW-1185">Reference proteome</keyword>
<dbReference type="Proteomes" id="UP000053989">
    <property type="component" value="Unassembled WGS sequence"/>
</dbReference>
<accession>A0A0C2ZGA3</accession>
<protein>
    <recommendedName>
        <fullName evidence="4">Alpha-type protein kinase domain-containing protein</fullName>
    </recommendedName>
</protein>
<evidence type="ECO:0000313" key="6">
    <source>
        <dbReference type="Proteomes" id="UP000053989"/>
    </source>
</evidence>
<dbReference type="Gene3D" id="3.20.200.10">
    <property type="entry name" value="MHCK/EF2 kinase"/>
    <property type="match status" value="1"/>
</dbReference>
<evidence type="ECO:0000256" key="2">
    <source>
        <dbReference type="ARBA" id="ARBA00022679"/>
    </source>
</evidence>
<dbReference type="EMBL" id="KN822059">
    <property type="protein sequence ID" value="KIM60698.1"/>
    <property type="molecule type" value="Genomic_DNA"/>
</dbReference>
<proteinExistence type="predicted"/>
<dbReference type="GO" id="GO:0004674">
    <property type="term" value="F:protein serine/threonine kinase activity"/>
    <property type="evidence" value="ECO:0007669"/>
    <property type="project" value="UniProtKB-KW"/>
</dbReference>
<dbReference type="GO" id="GO:0005524">
    <property type="term" value="F:ATP binding"/>
    <property type="evidence" value="ECO:0007669"/>
    <property type="project" value="InterPro"/>
</dbReference>
<keyword evidence="1" id="KW-0723">Serine/threonine-protein kinase</keyword>
<sequence>STTLLTDPQILTDLSVGEGQDMFSEGNVETTIRLFEMRHKCNHFCEWPAFGLKKYGASTQWGWLPREMDMSAATGIQEHWVVICGDHPAIYSACPTFHCGRSSPPVPIAIQCWLLDEARQVINQLQPMLDQAPCNPATCDLLALFCQSEKVQAMQSALCLLGSYTYPLWKEVPMFWEALAYMIAKGVEEILEPLADIPDHVVEESTGPAASSLAAMSNQPALHASTSPARPGAPPASQLIRMTQCISIAAHHPQDSGNGKSCGVHVCTIPAYLDDCQMQEPAGLISPSPMIHTHVWNFHGVVESHYYPSDAEPIAIPFFNELGEYAWKYLVAHGYIEGAMAIVVEAHHNSHTAQDFAFTLARHGLPIAEGLFLWDLLN</sequence>
<evidence type="ECO:0000313" key="5">
    <source>
        <dbReference type="EMBL" id="KIM60698.1"/>
    </source>
</evidence>
<evidence type="ECO:0000256" key="3">
    <source>
        <dbReference type="ARBA" id="ARBA00022777"/>
    </source>
</evidence>
<organism evidence="5 6">
    <name type="scientific">Scleroderma citrinum Foug A</name>
    <dbReference type="NCBI Taxonomy" id="1036808"/>
    <lineage>
        <taxon>Eukaryota</taxon>
        <taxon>Fungi</taxon>
        <taxon>Dikarya</taxon>
        <taxon>Basidiomycota</taxon>
        <taxon>Agaricomycotina</taxon>
        <taxon>Agaricomycetes</taxon>
        <taxon>Agaricomycetidae</taxon>
        <taxon>Boletales</taxon>
        <taxon>Sclerodermatineae</taxon>
        <taxon>Sclerodermataceae</taxon>
        <taxon>Scleroderma</taxon>
    </lineage>
</organism>
<feature type="non-terminal residue" evidence="5">
    <location>
        <position position="378"/>
    </location>
</feature>
<name>A0A0C2ZGA3_9AGAM</name>
<dbReference type="PROSITE" id="PS51158">
    <property type="entry name" value="ALPHA_KINASE"/>
    <property type="match status" value="1"/>
</dbReference>
<reference evidence="6" key="2">
    <citation type="submission" date="2015-01" db="EMBL/GenBank/DDBJ databases">
        <title>Evolutionary Origins and Diversification of the Mycorrhizal Mutualists.</title>
        <authorList>
            <consortium name="DOE Joint Genome Institute"/>
            <consortium name="Mycorrhizal Genomics Consortium"/>
            <person name="Kohler A."/>
            <person name="Kuo A."/>
            <person name="Nagy L.G."/>
            <person name="Floudas D."/>
            <person name="Copeland A."/>
            <person name="Barry K.W."/>
            <person name="Cichocki N."/>
            <person name="Veneault-Fourrey C."/>
            <person name="LaButti K."/>
            <person name="Lindquist E.A."/>
            <person name="Lipzen A."/>
            <person name="Lundell T."/>
            <person name="Morin E."/>
            <person name="Murat C."/>
            <person name="Riley R."/>
            <person name="Ohm R."/>
            <person name="Sun H."/>
            <person name="Tunlid A."/>
            <person name="Henrissat B."/>
            <person name="Grigoriev I.V."/>
            <person name="Hibbett D.S."/>
            <person name="Martin F."/>
        </authorList>
    </citation>
    <scope>NUCLEOTIDE SEQUENCE [LARGE SCALE GENOMIC DNA]</scope>
    <source>
        <strain evidence="6">Foug A</strain>
    </source>
</reference>
<dbReference type="OrthoDB" id="2671422at2759"/>
<keyword evidence="3" id="KW-0418">Kinase</keyword>
<keyword evidence="2" id="KW-0808">Transferase</keyword>
<evidence type="ECO:0000259" key="4">
    <source>
        <dbReference type="PROSITE" id="PS51158"/>
    </source>
</evidence>
<evidence type="ECO:0000256" key="1">
    <source>
        <dbReference type="ARBA" id="ARBA00022527"/>
    </source>
</evidence>